<name>A0ACC1C7E9_9ROSI</name>
<gene>
    <name evidence="1" type="ORF">Patl1_03276</name>
</gene>
<evidence type="ECO:0000313" key="2">
    <source>
        <dbReference type="Proteomes" id="UP001164250"/>
    </source>
</evidence>
<dbReference type="EMBL" id="CM047897">
    <property type="protein sequence ID" value="KAJ0111559.1"/>
    <property type="molecule type" value="Genomic_DNA"/>
</dbReference>
<accession>A0ACC1C7E9</accession>
<proteinExistence type="predicted"/>
<comment type="caution">
    <text evidence="1">The sequence shown here is derived from an EMBL/GenBank/DDBJ whole genome shotgun (WGS) entry which is preliminary data.</text>
</comment>
<keyword evidence="2" id="KW-1185">Reference proteome</keyword>
<reference evidence="2" key="1">
    <citation type="journal article" date="2023" name="G3 (Bethesda)">
        <title>Genome assembly and association tests identify interacting loci associated with vigor, precocity, and sex in interspecific pistachio rootstocks.</title>
        <authorList>
            <person name="Palmer W."/>
            <person name="Jacygrad E."/>
            <person name="Sagayaradj S."/>
            <person name="Cavanaugh K."/>
            <person name="Han R."/>
            <person name="Bertier L."/>
            <person name="Beede B."/>
            <person name="Kafkas S."/>
            <person name="Golino D."/>
            <person name="Preece J."/>
            <person name="Michelmore R."/>
        </authorList>
    </citation>
    <scope>NUCLEOTIDE SEQUENCE [LARGE SCALE GENOMIC DNA]</scope>
</reference>
<sequence length="214" mass="24229">MSWLSMIMDSETASSVNEHAAAAAASRGGTTDTTGRHRILAELKRVEQESKFLEEELEELDKSENVSTTCEENRYSGVDFCTWFALFYQPINWGIPLFVSRHWLIKSLAYNVRFIAEMELPYRTNISFVAVPQVAALHRNRTRSSTPSNNWPNKPYMGSMVRRASGCTRLQMLDTLICCCLTLIATYSSRLHCMLGSNGLTSYAIIPTVHYQIL</sequence>
<evidence type="ECO:0000313" key="1">
    <source>
        <dbReference type="EMBL" id="KAJ0111559.1"/>
    </source>
</evidence>
<organism evidence="1 2">
    <name type="scientific">Pistacia atlantica</name>
    <dbReference type="NCBI Taxonomy" id="434234"/>
    <lineage>
        <taxon>Eukaryota</taxon>
        <taxon>Viridiplantae</taxon>
        <taxon>Streptophyta</taxon>
        <taxon>Embryophyta</taxon>
        <taxon>Tracheophyta</taxon>
        <taxon>Spermatophyta</taxon>
        <taxon>Magnoliopsida</taxon>
        <taxon>eudicotyledons</taxon>
        <taxon>Gunneridae</taxon>
        <taxon>Pentapetalae</taxon>
        <taxon>rosids</taxon>
        <taxon>malvids</taxon>
        <taxon>Sapindales</taxon>
        <taxon>Anacardiaceae</taxon>
        <taxon>Pistacia</taxon>
    </lineage>
</organism>
<dbReference type="Proteomes" id="UP001164250">
    <property type="component" value="Chromosome 1"/>
</dbReference>
<protein>
    <submittedName>
        <fullName evidence="1">Uncharacterized protein</fullName>
    </submittedName>
</protein>